<proteinExistence type="predicted"/>
<dbReference type="AlphaFoldDB" id="A0A0F5QGE9"/>
<organism evidence="1 2">
    <name type="scientific">Devosia epidermidihirudinis</name>
    <dbReference type="NCBI Taxonomy" id="1293439"/>
    <lineage>
        <taxon>Bacteria</taxon>
        <taxon>Pseudomonadati</taxon>
        <taxon>Pseudomonadota</taxon>
        <taxon>Alphaproteobacteria</taxon>
        <taxon>Hyphomicrobiales</taxon>
        <taxon>Devosiaceae</taxon>
        <taxon>Devosia</taxon>
    </lineage>
</organism>
<dbReference type="OrthoDB" id="8478167at2"/>
<sequence>MADHLGALLRASSFIVLAGLAAGCVARPVGDLGRAAPSFTHDTAMPVVGDFMARQRKEAVSNFNKTDQETEMHNRVWRFLVAAHAKDWFYDTAVELQRTRLTAATDLSFKVDRYYGWLKNTPYQSSRTRYNTVGSHITADIDTVPSTFAAICAVIEVDRQRAEALRALSGLDPKAASDVAARKQENDASIAWFVRALNYRYDSYSYALNNLLVETPHEQSLAVDEALRRMSGYVTRANRGDFCGGRVTSSGGGTAIIPSRFQKFGDNEIVLPK</sequence>
<reference evidence="1 2" key="1">
    <citation type="submission" date="2015-03" db="EMBL/GenBank/DDBJ databases">
        <authorList>
            <person name="Lepp D."/>
            <person name="Hassan Y.I."/>
            <person name="Li X.-Z."/>
            <person name="Zhou T."/>
        </authorList>
    </citation>
    <scope>NUCLEOTIDE SEQUENCE [LARGE SCALE GENOMIC DNA]</scope>
    <source>
        <strain evidence="1 2">E84</strain>
    </source>
</reference>
<dbReference type="Proteomes" id="UP000033411">
    <property type="component" value="Unassembled WGS sequence"/>
</dbReference>
<dbReference type="PATRIC" id="fig|1293439.3.peg.935"/>
<dbReference type="STRING" id="1293439.WH87_06830"/>
<name>A0A0F5QGE9_9HYPH</name>
<protein>
    <submittedName>
        <fullName evidence="1">Uncharacterized protein</fullName>
    </submittedName>
</protein>
<comment type="caution">
    <text evidence="1">The sequence shown here is derived from an EMBL/GenBank/DDBJ whole genome shotgun (WGS) entry which is preliminary data.</text>
</comment>
<dbReference type="RefSeq" id="WP_156458133.1">
    <property type="nucleotide sequence ID" value="NZ_LANJ01000011.1"/>
</dbReference>
<evidence type="ECO:0000313" key="1">
    <source>
        <dbReference type="EMBL" id="KKC39826.1"/>
    </source>
</evidence>
<keyword evidence="2" id="KW-1185">Reference proteome</keyword>
<dbReference type="EMBL" id="LANJ01000011">
    <property type="protein sequence ID" value="KKC39826.1"/>
    <property type="molecule type" value="Genomic_DNA"/>
</dbReference>
<accession>A0A0F5QGE9</accession>
<evidence type="ECO:0000313" key="2">
    <source>
        <dbReference type="Proteomes" id="UP000033411"/>
    </source>
</evidence>
<gene>
    <name evidence="1" type="ORF">WH87_06830</name>
</gene>